<dbReference type="GO" id="GO:0004565">
    <property type="term" value="F:beta-galactosidase activity"/>
    <property type="evidence" value="ECO:0007669"/>
    <property type="project" value="UniProtKB-EC"/>
</dbReference>
<dbReference type="InterPro" id="IPR006101">
    <property type="entry name" value="Glyco_hydro_2"/>
</dbReference>
<evidence type="ECO:0000256" key="1">
    <source>
        <dbReference type="ARBA" id="ARBA00007401"/>
    </source>
</evidence>
<protein>
    <submittedName>
        <fullName evidence="7">Beta-galactosidase</fullName>
        <ecNumber evidence="7">3.2.1.23</ecNumber>
    </submittedName>
</protein>
<dbReference type="PANTHER" id="PTHR42732">
    <property type="entry name" value="BETA-GALACTOSIDASE"/>
    <property type="match status" value="1"/>
</dbReference>
<comment type="similarity">
    <text evidence="1">Belongs to the glycosyl hydrolase 2 family.</text>
</comment>
<dbReference type="Gene3D" id="2.60.40.10">
    <property type="entry name" value="Immunoglobulins"/>
    <property type="match status" value="1"/>
</dbReference>
<accession>A0A841R333</accession>
<dbReference type="SUPFAM" id="SSF49303">
    <property type="entry name" value="beta-Galactosidase/glucuronidase domain"/>
    <property type="match status" value="1"/>
</dbReference>
<name>A0A841R333_9SPIO</name>
<proteinExistence type="inferred from homology"/>
<evidence type="ECO:0000259" key="6">
    <source>
        <dbReference type="Pfam" id="PF02837"/>
    </source>
</evidence>
<feature type="domain" description="Glycoside hydrolase family 2 catalytic" evidence="5">
    <location>
        <begin position="275"/>
        <end position="469"/>
    </location>
</feature>
<dbReference type="InterPro" id="IPR006104">
    <property type="entry name" value="Glyco_hydro_2_N"/>
</dbReference>
<dbReference type="PRINTS" id="PR00132">
    <property type="entry name" value="GLHYDRLASE2"/>
</dbReference>
<evidence type="ECO:0000313" key="7">
    <source>
        <dbReference type="EMBL" id="MBB6479454.1"/>
    </source>
</evidence>
<evidence type="ECO:0000256" key="3">
    <source>
        <dbReference type="ARBA" id="ARBA00023295"/>
    </source>
</evidence>
<comment type="caution">
    <text evidence="7">The sequence shown here is derived from an EMBL/GenBank/DDBJ whole genome shotgun (WGS) entry which is preliminary data.</text>
</comment>
<reference evidence="7 8" key="1">
    <citation type="submission" date="2020-08" db="EMBL/GenBank/DDBJ databases">
        <title>Genomic Encyclopedia of Type Strains, Phase IV (KMG-IV): sequencing the most valuable type-strain genomes for metagenomic binning, comparative biology and taxonomic classification.</title>
        <authorList>
            <person name="Goeker M."/>
        </authorList>
    </citation>
    <scope>NUCLEOTIDE SEQUENCE [LARGE SCALE GENOMIC DNA]</scope>
    <source>
        <strain evidence="7 8">DSM 2461</strain>
    </source>
</reference>
<dbReference type="Pfam" id="PF02836">
    <property type="entry name" value="Glyco_hydro_2_C"/>
    <property type="match status" value="1"/>
</dbReference>
<evidence type="ECO:0000256" key="2">
    <source>
        <dbReference type="ARBA" id="ARBA00022801"/>
    </source>
</evidence>
<dbReference type="InterPro" id="IPR036156">
    <property type="entry name" value="Beta-gal/glucu_dom_sf"/>
</dbReference>
<dbReference type="EMBL" id="JACHGJ010000002">
    <property type="protein sequence ID" value="MBB6479454.1"/>
    <property type="molecule type" value="Genomic_DNA"/>
</dbReference>
<dbReference type="Pfam" id="PF02837">
    <property type="entry name" value="Glyco_hydro_2_N"/>
    <property type="match status" value="1"/>
</dbReference>
<dbReference type="InterPro" id="IPR017853">
    <property type="entry name" value="GH"/>
</dbReference>
<dbReference type="InterPro" id="IPR006102">
    <property type="entry name" value="Ig-like_GH2"/>
</dbReference>
<keyword evidence="2 7" id="KW-0378">Hydrolase</keyword>
<organism evidence="7 8">
    <name type="scientific">Spirochaeta isovalerica</name>
    <dbReference type="NCBI Taxonomy" id="150"/>
    <lineage>
        <taxon>Bacteria</taxon>
        <taxon>Pseudomonadati</taxon>
        <taxon>Spirochaetota</taxon>
        <taxon>Spirochaetia</taxon>
        <taxon>Spirochaetales</taxon>
        <taxon>Spirochaetaceae</taxon>
        <taxon>Spirochaeta</taxon>
    </lineage>
</organism>
<dbReference type="AlphaFoldDB" id="A0A841R333"/>
<dbReference type="Pfam" id="PF00703">
    <property type="entry name" value="Glyco_hydro_2"/>
    <property type="match status" value="1"/>
</dbReference>
<dbReference type="SUPFAM" id="SSF51445">
    <property type="entry name" value="(Trans)glycosidases"/>
    <property type="match status" value="1"/>
</dbReference>
<dbReference type="GO" id="GO:0005975">
    <property type="term" value="P:carbohydrate metabolic process"/>
    <property type="evidence" value="ECO:0007669"/>
    <property type="project" value="InterPro"/>
</dbReference>
<dbReference type="SUPFAM" id="SSF49785">
    <property type="entry name" value="Galactose-binding domain-like"/>
    <property type="match status" value="1"/>
</dbReference>
<dbReference type="Gene3D" id="2.60.120.260">
    <property type="entry name" value="Galactose-binding domain-like"/>
    <property type="match status" value="1"/>
</dbReference>
<dbReference type="InterPro" id="IPR013783">
    <property type="entry name" value="Ig-like_fold"/>
</dbReference>
<dbReference type="InterPro" id="IPR051913">
    <property type="entry name" value="GH2_Domain-Containing"/>
</dbReference>
<dbReference type="PANTHER" id="PTHR42732:SF1">
    <property type="entry name" value="BETA-MANNOSIDASE"/>
    <property type="match status" value="1"/>
</dbReference>
<gene>
    <name evidence="7" type="ORF">HNR50_001112</name>
</gene>
<keyword evidence="3 7" id="KW-0326">Glycosidase</keyword>
<feature type="domain" description="Glycoside hydrolase family 2 immunoglobulin-like beta-sandwich" evidence="4">
    <location>
        <begin position="179"/>
        <end position="267"/>
    </location>
</feature>
<dbReference type="InterPro" id="IPR006103">
    <property type="entry name" value="Glyco_hydro_2_cat"/>
</dbReference>
<dbReference type="EC" id="3.2.1.23" evidence="7"/>
<evidence type="ECO:0000259" key="4">
    <source>
        <dbReference type="Pfam" id="PF00703"/>
    </source>
</evidence>
<sequence>MRIIKDINFNWKYTDQFKEEFIGEDFDDSHFSEVNIPHSNIEVPFNNFPEEIYQFESCYRKSLWIDKWHDDEMVFIHFEGVMTYAKVYLNGQYLGEHKGGYTGFRIDLTPAARSEDYNLLAVYVDSRERSDIPPFGHVVDYMTFGGIYREVSLEYCHKVYIESSLIKGRNLLSETPLMEVDLHLKNSDGRSGVISCNGELVRENRCVLNFSREIALSGNENQLHRFNCSLENIELWDIENPALYHLNLTLTEKGKETGNYSYRCGFRDISYRPDGFFLNGRRIKIRGLNRHQTYPYAGNAMPKSAQYKDAEILKEELGVNAVRLSHYPQSRHFLDRCDELGLLVFDEIPGWQHIGDDDWKKISLKNVEEMIKTDGNHPSIFIWGVRINESQDDDEFYAKTNDLARSLDNSRPTGGVRCFPGSRLLEDVYTYNDFNHSGKNAGLIKRKKAAKSKVPYLITEHNGHMFPSKKFDNEKHRTDQAKRHLTVLDRMYGDSEISGAIGWSMFDYYTHQDFGSGDKICYHGVMDMFRIPKNASFAYASQQDENPVMYISSSMNIGENEGSLLGDVYIFTNCDSVKMYKGGNFVKEFYPRRDLYPHLPHPPVIIDDFLGDAIEKNETFSRRNAAVIKELMTKISREGYSLGLIDTIRMGLLFLKTGMNYKDAEDLYTKYFGGWGGAANSYTFEGFIDGECVKRVEKNQNALPRLVLSVDKTELREEETWDCTRCIVSLADSSGNIFHYGNDAFHIETTGPIEVIGPETIALVGGSVGFWLKTRGEGGQAQVKIHSGRFGTIEENLNIEVRGK</sequence>
<dbReference type="RefSeq" id="WP_184744705.1">
    <property type="nucleotide sequence ID" value="NZ_JACHGJ010000002.1"/>
</dbReference>
<feature type="domain" description="Glycosyl hydrolases family 2 sugar binding" evidence="6">
    <location>
        <begin position="43"/>
        <end position="153"/>
    </location>
</feature>
<keyword evidence="8" id="KW-1185">Reference proteome</keyword>
<dbReference type="InterPro" id="IPR008979">
    <property type="entry name" value="Galactose-bd-like_sf"/>
</dbReference>
<evidence type="ECO:0000259" key="5">
    <source>
        <dbReference type="Pfam" id="PF02836"/>
    </source>
</evidence>
<evidence type="ECO:0000313" key="8">
    <source>
        <dbReference type="Proteomes" id="UP000587760"/>
    </source>
</evidence>
<dbReference type="Proteomes" id="UP000587760">
    <property type="component" value="Unassembled WGS sequence"/>
</dbReference>
<dbReference type="Gene3D" id="3.20.20.80">
    <property type="entry name" value="Glycosidases"/>
    <property type="match status" value="1"/>
</dbReference>